<evidence type="ECO:0000256" key="6">
    <source>
        <dbReference type="ARBA" id="ARBA00023065"/>
    </source>
</evidence>
<evidence type="ECO:0000313" key="12">
    <source>
        <dbReference type="EMBL" id="CAF3769010.1"/>
    </source>
</evidence>
<comment type="similarity">
    <text evidence="2">Belongs to the P2X receptor family.</text>
</comment>
<dbReference type="GO" id="GO:0033198">
    <property type="term" value="P:response to ATP"/>
    <property type="evidence" value="ECO:0007669"/>
    <property type="project" value="InterPro"/>
</dbReference>
<dbReference type="GO" id="GO:0005886">
    <property type="term" value="C:plasma membrane"/>
    <property type="evidence" value="ECO:0007669"/>
    <property type="project" value="InterPro"/>
</dbReference>
<dbReference type="InterPro" id="IPR059116">
    <property type="entry name" value="P2X_receptor"/>
</dbReference>
<dbReference type="Gene3D" id="1.10.287.940">
    <property type="entry name" value="atp-gated p2x4 ion channel"/>
    <property type="match status" value="2"/>
</dbReference>
<comment type="caution">
    <text evidence="11">The sequence shown here is derived from an EMBL/GenBank/DDBJ whole genome shotgun (WGS) entry which is preliminary data.</text>
</comment>
<dbReference type="GO" id="GO:0004931">
    <property type="term" value="F:extracellularly ATP-gated monoatomic cation channel activity"/>
    <property type="evidence" value="ECO:0007669"/>
    <property type="project" value="InterPro"/>
</dbReference>
<dbReference type="PANTHER" id="PTHR10125:SF31">
    <property type="entry name" value="P2X RECEPTOR E"/>
    <property type="match status" value="1"/>
</dbReference>
<dbReference type="EMBL" id="CAJNOQ010003139">
    <property type="protein sequence ID" value="CAF0997459.1"/>
    <property type="molecule type" value="Genomic_DNA"/>
</dbReference>
<organism evidence="11 13">
    <name type="scientific">Didymodactylos carnosus</name>
    <dbReference type="NCBI Taxonomy" id="1234261"/>
    <lineage>
        <taxon>Eukaryota</taxon>
        <taxon>Metazoa</taxon>
        <taxon>Spiralia</taxon>
        <taxon>Gnathifera</taxon>
        <taxon>Rotifera</taxon>
        <taxon>Eurotatoria</taxon>
        <taxon>Bdelloidea</taxon>
        <taxon>Philodinida</taxon>
        <taxon>Philodinidae</taxon>
        <taxon>Didymodactylos</taxon>
    </lineage>
</organism>
<evidence type="ECO:0000256" key="8">
    <source>
        <dbReference type="ARBA" id="ARBA00023286"/>
    </source>
</evidence>
<name>A0A814GK34_9BILA</name>
<keyword evidence="6" id="KW-0406">Ion transport</keyword>
<dbReference type="Proteomes" id="UP000681722">
    <property type="component" value="Unassembled WGS sequence"/>
</dbReference>
<dbReference type="Pfam" id="PF00864">
    <property type="entry name" value="P2X_receptor"/>
    <property type="match status" value="2"/>
</dbReference>
<dbReference type="GO" id="GO:0098794">
    <property type="term" value="C:postsynapse"/>
    <property type="evidence" value="ECO:0007669"/>
    <property type="project" value="GOC"/>
</dbReference>
<dbReference type="PANTHER" id="PTHR10125">
    <property type="entry name" value="P2X PURINOCEPTOR"/>
    <property type="match status" value="1"/>
</dbReference>
<evidence type="ECO:0000256" key="10">
    <source>
        <dbReference type="SAM" id="Phobius"/>
    </source>
</evidence>
<sequence length="257" mass="29337">MFLLPGIKSISHKIIYSGLLTYSTVKIVRIPKTTIALLNRVLQSIVITFIAVYIIWYKKGYQQIEVPRGISIIKVKGLAKTTLNDTLYYNRTDNNPIKRVNLQQLWDVVEFELPPLGGLIEIEQIWSCNFDFNADSCYPEYNFRLLQSGEEKNSPGLNYRYAQKYYYNGTDYRTLVKLYGIRFIVTVTGQGGRFDAMNLFLAIGSGIGFLAITSIICDFILLHIHRNREKFNTTKFTIYASNGTSGLQPHHSSSFSA</sequence>
<keyword evidence="5 10" id="KW-1133">Transmembrane helix</keyword>
<proteinExistence type="inferred from homology"/>
<evidence type="ECO:0000256" key="3">
    <source>
        <dbReference type="ARBA" id="ARBA00022448"/>
    </source>
</evidence>
<dbReference type="InterPro" id="IPR027309">
    <property type="entry name" value="P2X_extracellular_dom_sf"/>
</dbReference>
<evidence type="ECO:0000256" key="4">
    <source>
        <dbReference type="ARBA" id="ARBA00022692"/>
    </source>
</evidence>
<protein>
    <recommendedName>
        <fullName evidence="14">ATP receptor</fullName>
    </recommendedName>
</protein>
<dbReference type="Proteomes" id="UP000663829">
    <property type="component" value="Unassembled WGS sequence"/>
</dbReference>
<dbReference type="EMBL" id="CAJOBC010003139">
    <property type="protein sequence ID" value="CAF3769010.1"/>
    <property type="molecule type" value="Genomic_DNA"/>
</dbReference>
<keyword evidence="4 10" id="KW-0812">Transmembrane</keyword>
<dbReference type="GO" id="GO:0001614">
    <property type="term" value="F:purinergic nucleotide receptor activity"/>
    <property type="evidence" value="ECO:0007669"/>
    <property type="project" value="InterPro"/>
</dbReference>
<dbReference type="PRINTS" id="PR01307">
    <property type="entry name" value="P2XRECEPTOR"/>
</dbReference>
<keyword evidence="7 10" id="KW-0472">Membrane</keyword>
<gene>
    <name evidence="11" type="ORF">GPM918_LOCUS13575</name>
    <name evidence="12" type="ORF">SRO942_LOCUS13575</name>
</gene>
<comment type="subcellular location">
    <subcellularLocation>
        <location evidence="1">Endomembrane system</location>
    </subcellularLocation>
</comment>
<evidence type="ECO:0000256" key="5">
    <source>
        <dbReference type="ARBA" id="ARBA00022989"/>
    </source>
</evidence>
<dbReference type="OrthoDB" id="494673at2759"/>
<dbReference type="InterPro" id="IPR001429">
    <property type="entry name" value="P2X_purnocptor"/>
</dbReference>
<dbReference type="GO" id="GO:0012505">
    <property type="term" value="C:endomembrane system"/>
    <property type="evidence" value="ECO:0007669"/>
    <property type="project" value="UniProtKB-SubCell"/>
</dbReference>
<evidence type="ECO:0000256" key="7">
    <source>
        <dbReference type="ARBA" id="ARBA00023136"/>
    </source>
</evidence>
<evidence type="ECO:0000313" key="11">
    <source>
        <dbReference type="EMBL" id="CAF0997459.1"/>
    </source>
</evidence>
<evidence type="ECO:0000256" key="1">
    <source>
        <dbReference type="ARBA" id="ARBA00004308"/>
    </source>
</evidence>
<keyword evidence="13" id="KW-1185">Reference proteome</keyword>
<evidence type="ECO:0000256" key="2">
    <source>
        <dbReference type="ARBA" id="ARBA00009848"/>
    </source>
</evidence>
<dbReference type="GO" id="GO:0070588">
    <property type="term" value="P:calcium ion transmembrane transport"/>
    <property type="evidence" value="ECO:0007669"/>
    <property type="project" value="TreeGrafter"/>
</dbReference>
<evidence type="ECO:0000313" key="13">
    <source>
        <dbReference type="Proteomes" id="UP000663829"/>
    </source>
</evidence>
<evidence type="ECO:0008006" key="14">
    <source>
        <dbReference type="Google" id="ProtNLM"/>
    </source>
</evidence>
<feature type="transmembrane region" description="Helical" evidence="10">
    <location>
        <begin position="199"/>
        <end position="222"/>
    </location>
</feature>
<feature type="transmembrane region" description="Helical" evidence="10">
    <location>
        <begin position="37"/>
        <end position="56"/>
    </location>
</feature>
<keyword evidence="9" id="KW-0407">Ion channel</keyword>
<dbReference type="Gene3D" id="2.60.490.10">
    <property type="entry name" value="atp-gated p2x4 ion channel domain"/>
    <property type="match status" value="1"/>
</dbReference>
<keyword evidence="3" id="KW-0813">Transport</keyword>
<keyword evidence="8" id="KW-1071">Ligand-gated ion channel</keyword>
<dbReference type="AlphaFoldDB" id="A0A814GK34"/>
<accession>A0A814GK34</accession>
<reference evidence="11" key="1">
    <citation type="submission" date="2021-02" db="EMBL/GenBank/DDBJ databases">
        <authorList>
            <person name="Nowell W R."/>
        </authorList>
    </citation>
    <scope>NUCLEOTIDE SEQUENCE</scope>
</reference>
<evidence type="ECO:0000256" key="9">
    <source>
        <dbReference type="ARBA" id="ARBA00023303"/>
    </source>
</evidence>